<keyword evidence="5" id="KW-0812">Transmembrane</keyword>
<keyword evidence="2 4" id="KW-0863">Zinc-finger</keyword>
<evidence type="ECO:0000256" key="1">
    <source>
        <dbReference type="ARBA" id="ARBA00022723"/>
    </source>
</evidence>
<gene>
    <name evidence="7" type="ORF">COLO4_10433</name>
</gene>
<dbReference type="AlphaFoldDB" id="A0A1R3K8N0"/>
<comment type="caution">
    <text evidence="7">The sequence shown here is derived from an EMBL/GenBank/DDBJ whole genome shotgun (WGS) entry which is preliminary data.</text>
</comment>
<organism evidence="7 8">
    <name type="scientific">Corchorus olitorius</name>
    <dbReference type="NCBI Taxonomy" id="93759"/>
    <lineage>
        <taxon>Eukaryota</taxon>
        <taxon>Viridiplantae</taxon>
        <taxon>Streptophyta</taxon>
        <taxon>Embryophyta</taxon>
        <taxon>Tracheophyta</taxon>
        <taxon>Spermatophyta</taxon>
        <taxon>Magnoliopsida</taxon>
        <taxon>eudicotyledons</taxon>
        <taxon>Gunneridae</taxon>
        <taxon>Pentapetalae</taxon>
        <taxon>rosids</taxon>
        <taxon>malvids</taxon>
        <taxon>Malvales</taxon>
        <taxon>Malvaceae</taxon>
        <taxon>Grewioideae</taxon>
        <taxon>Apeibeae</taxon>
        <taxon>Corchorus</taxon>
    </lineage>
</organism>
<dbReference type="Pfam" id="PF06839">
    <property type="entry name" value="Zn_ribbon_GRF"/>
    <property type="match status" value="1"/>
</dbReference>
<reference evidence="8" key="1">
    <citation type="submission" date="2013-09" db="EMBL/GenBank/DDBJ databases">
        <title>Corchorus olitorius genome sequencing.</title>
        <authorList>
            <person name="Alam M."/>
            <person name="Haque M.S."/>
            <person name="Islam M.S."/>
            <person name="Emdad E.M."/>
            <person name="Islam M.M."/>
            <person name="Ahmed B."/>
            <person name="Halim A."/>
            <person name="Hossen Q.M.M."/>
            <person name="Hossain M.Z."/>
            <person name="Ahmed R."/>
            <person name="Khan M.M."/>
            <person name="Islam R."/>
            <person name="Rashid M.M."/>
            <person name="Khan S.A."/>
            <person name="Rahman M.S."/>
            <person name="Alam M."/>
            <person name="Yahiya A.S."/>
            <person name="Khan M.S."/>
            <person name="Azam M.S."/>
            <person name="Haque T."/>
            <person name="Lashkar M.Z.H."/>
            <person name="Akhand A.I."/>
            <person name="Morshed G."/>
            <person name="Roy S."/>
            <person name="Uddin K.S."/>
            <person name="Rabeya T."/>
            <person name="Hossain A.S."/>
            <person name="Chowdhury A."/>
            <person name="Snigdha A.R."/>
            <person name="Mortoza M.S."/>
            <person name="Matin S.A."/>
            <person name="Hoque S.M.E."/>
            <person name="Islam M.K."/>
            <person name="Roy D.K."/>
            <person name="Haider R."/>
            <person name="Moosa M.M."/>
            <person name="Elias S.M."/>
            <person name="Hasan A.M."/>
            <person name="Jahan S."/>
            <person name="Shafiuddin M."/>
            <person name="Mahmood N."/>
            <person name="Shommy N.S."/>
        </authorList>
    </citation>
    <scope>NUCLEOTIDE SEQUENCE [LARGE SCALE GENOMIC DNA]</scope>
    <source>
        <strain evidence="8">cv. O-4</strain>
    </source>
</reference>
<name>A0A1R3K8N0_9ROSI</name>
<dbReference type="InterPro" id="IPR010666">
    <property type="entry name" value="Znf_GRF"/>
</dbReference>
<evidence type="ECO:0000313" key="7">
    <source>
        <dbReference type="EMBL" id="OMP03416.1"/>
    </source>
</evidence>
<dbReference type="PROSITE" id="PS51999">
    <property type="entry name" value="ZF_GRF"/>
    <property type="match status" value="1"/>
</dbReference>
<keyword evidence="5" id="KW-0472">Membrane</keyword>
<feature type="domain" description="GRF-type" evidence="6">
    <location>
        <begin position="22"/>
        <end position="63"/>
    </location>
</feature>
<evidence type="ECO:0000256" key="5">
    <source>
        <dbReference type="SAM" id="Phobius"/>
    </source>
</evidence>
<dbReference type="EMBL" id="AWUE01014508">
    <property type="protein sequence ID" value="OMP03416.1"/>
    <property type="molecule type" value="Genomic_DNA"/>
</dbReference>
<accession>A0A1R3K8N0</accession>
<sequence>MGSSRVESSSQLKCNSNGEVLCYCKQVSPISTAWTKENAGRRFYGCSRFKEGGCKFFDWYEEPLPKRVGDMLFALREKKIKLGNENQRLKRQLWNVGIKDVNDGDYAGGSTSTGVVGSNVVADEATGKYHGVEPEEIEKIKIEVDLLKEENRRLKHKAYSNKKSKEIYRFCLFLSCVINGFILLFLKSKSNGNGFMSLP</sequence>
<evidence type="ECO:0000256" key="3">
    <source>
        <dbReference type="ARBA" id="ARBA00022833"/>
    </source>
</evidence>
<keyword evidence="1" id="KW-0479">Metal-binding</keyword>
<dbReference type="Proteomes" id="UP000187203">
    <property type="component" value="Unassembled WGS sequence"/>
</dbReference>
<dbReference type="OrthoDB" id="1675519at2759"/>
<dbReference type="GO" id="GO:0008270">
    <property type="term" value="F:zinc ion binding"/>
    <property type="evidence" value="ECO:0007669"/>
    <property type="project" value="UniProtKB-KW"/>
</dbReference>
<evidence type="ECO:0000256" key="2">
    <source>
        <dbReference type="ARBA" id="ARBA00022771"/>
    </source>
</evidence>
<dbReference type="PANTHER" id="PTHR33248">
    <property type="entry name" value="ZINC ION-BINDING PROTEIN"/>
    <property type="match status" value="1"/>
</dbReference>
<feature type="transmembrane region" description="Helical" evidence="5">
    <location>
        <begin position="167"/>
        <end position="186"/>
    </location>
</feature>
<keyword evidence="3" id="KW-0862">Zinc</keyword>
<evidence type="ECO:0000313" key="8">
    <source>
        <dbReference type="Proteomes" id="UP000187203"/>
    </source>
</evidence>
<keyword evidence="5" id="KW-1133">Transmembrane helix</keyword>
<proteinExistence type="predicted"/>
<evidence type="ECO:0000259" key="6">
    <source>
        <dbReference type="PROSITE" id="PS51999"/>
    </source>
</evidence>
<keyword evidence="8" id="KW-1185">Reference proteome</keyword>
<evidence type="ECO:0000256" key="4">
    <source>
        <dbReference type="PROSITE-ProRule" id="PRU01343"/>
    </source>
</evidence>
<protein>
    <submittedName>
        <fullName evidence="7">Zinc finger, GRF-type</fullName>
    </submittedName>
</protein>